<dbReference type="PANTHER" id="PTHR33116:SF86">
    <property type="entry name" value="REVERSE TRANSCRIPTASE DOMAIN-CONTAINING PROTEIN"/>
    <property type="match status" value="1"/>
</dbReference>
<organism evidence="1 2">
    <name type="scientific">Cinchona calisaya</name>
    <dbReference type="NCBI Taxonomy" id="153742"/>
    <lineage>
        <taxon>Eukaryota</taxon>
        <taxon>Viridiplantae</taxon>
        <taxon>Streptophyta</taxon>
        <taxon>Embryophyta</taxon>
        <taxon>Tracheophyta</taxon>
        <taxon>Spermatophyta</taxon>
        <taxon>Magnoliopsida</taxon>
        <taxon>eudicotyledons</taxon>
        <taxon>Gunneridae</taxon>
        <taxon>Pentapetalae</taxon>
        <taxon>asterids</taxon>
        <taxon>lamiids</taxon>
        <taxon>Gentianales</taxon>
        <taxon>Rubiaceae</taxon>
        <taxon>Cinchonoideae</taxon>
        <taxon>Cinchoneae</taxon>
        <taxon>Cinchona</taxon>
    </lineage>
</organism>
<reference evidence="1 2" key="1">
    <citation type="submission" date="2024-11" db="EMBL/GenBank/DDBJ databases">
        <title>A near-complete genome assembly of Cinchona calisaya.</title>
        <authorList>
            <person name="Lian D.C."/>
            <person name="Zhao X.W."/>
            <person name="Wei L."/>
        </authorList>
    </citation>
    <scope>NUCLEOTIDE SEQUENCE [LARGE SCALE GENOMIC DNA]</scope>
    <source>
        <tissue evidence="1">Nenye</tissue>
    </source>
</reference>
<gene>
    <name evidence="1" type="ORF">ACH5RR_032256</name>
</gene>
<protein>
    <recommendedName>
        <fullName evidence="3">Reverse transcriptase</fullName>
    </recommendedName>
</protein>
<proteinExistence type="predicted"/>
<dbReference type="EMBL" id="JBJUIK010000013">
    <property type="protein sequence ID" value="KAL3506874.1"/>
    <property type="molecule type" value="Genomic_DNA"/>
</dbReference>
<sequence length="268" mass="30885">MTVTEGEIKAALFSLHPNKSPKPHDIHEAGMVRRILSQYERASGQSINFTSFFTRNTTKAEIEVIRWILDDVEKVTQSKYLGLPLVVGRSKSQIFHSIREKMEKKLQGWKGKLLSQAGKDVLIKSVAMAFPAYTMSVFRLSKKPCKEICRTLANFWWESDVGAKRIHWMKWSDITEAIGRGGPGFRDLEHFNTALLAKQCWRFLIHPNLLVSKLMKVRYFDKISMFNATAHQNSSWMWKSLKTAMPLLEEGLRKKVGDGKLINIWEDK</sequence>
<evidence type="ECO:0000313" key="1">
    <source>
        <dbReference type="EMBL" id="KAL3506874.1"/>
    </source>
</evidence>
<dbReference type="Proteomes" id="UP001630127">
    <property type="component" value="Unassembled WGS sequence"/>
</dbReference>
<evidence type="ECO:0008006" key="3">
    <source>
        <dbReference type="Google" id="ProtNLM"/>
    </source>
</evidence>
<accession>A0ABD2YLP2</accession>
<keyword evidence="2" id="KW-1185">Reference proteome</keyword>
<evidence type="ECO:0000313" key="2">
    <source>
        <dbReference type="Proteomes" id="UP001630127"/>
    </source>
</evidence>
<dbReference type="AlphaFoldDB" id="A0ABD2YLP2"/>
<dbReference type="PANTHER" id="PTHR33116">
    <property type="entry name" value="REVERSE TRANSCRIPTASE ZINC-BINDING DOMAIN-CONTAINING PROTEIN-RELATED-RELATED"/>
    <property type="match status" value="1"/>
</dbReference>
<name>A0ABD2YLP2_9GENT</name>
<comment type="caution">
    <text evidence="1">The sequence shown here is derived from an EMBL/GenBank/DDBJ whole genome shotgun (WGS) entry which is preliminary data.</text>
</comment>